<feature type="compositionally biased region" description="Polar residues" evidence="1">
    <location>
        <begin position="46"/>
        <end position="69"/>
    </location>
</feature>
<keyword evidence="3" id="KW-1185">Reference proteome</keyword>
<gene>
    <name evidence="2" type="ORF">B0T10DRAFT_452788</name>
</gene>
<dbReference type="Proteomes" id="UP000777438">
    <property type="component" value="Unassembled WGS sequence"/>
</dbReference>
<feature type="region of interest" description="Disordered" evidence="1">
    <location>
        <begin position="158"/>
        <end position="269"/>
    </location>
</feature>
<feature type="compositionally biased region" description="Basic and acidic residues" evidence="1">
    <location>
        <begin position="77"/>
        <end position="89"/>
    </location>
</feature>
<accession>A0A9P9AXJ1</accession>
<dbReference type="EMBL" id="JAGPYM010000001">
    <property type="protein sequence ID" value="KAH6900273.1"/>
    <property type="molecule type" value="Genomic_DNA"/>
</dbReference>
<name>A0A9P9AXJ1_9HYPO</name>
<feature type="compositionally biased region" description="Polar residues" evidence="1">
    <location>
        <begin position="208"/>
        <end position="217"/>
    </location>
</feature>
<feature type="compositionally biased region" description="Acidic residues" evidence="1">
    <location>
        <begin position="235"/>
        <end position="252"/>
    </location>
</feature>
<proteinExistence type="predicted"/>
<feature type="compositionally biased region" description="Polar residues" evidence="1">
    <location>
        <begin position="93"/>
        <end position="102"/>
    </location>
</feature>
<reference evidence="2 3" key="1">
    <citation type="journal article" date="2021" name="Nat. Commun.">
        <title>Genetic determinants of endophytism in the Arabidopsis root mycobiome.</title>
        <authorList>
            <person name="Mesny F."/>
            <person name="Miyauchi S."/>
            <person name="Thiergart T."/>
            <person name="Pickel B."/>
            <person name="Atanasova L."/>
            <person name="Karlsson M."/>
            <person name="Huettel B."/>
            <person name="Barry K.W."/>
            <person name="Haridas S."/>
            <person name="Chen C."/>
            <person name="Bauer D."/>
            <person name="Andreopoulos W."/>
            <person name="Pangilinan J."/>
            <person name="LaButti K."/>
            <person name="Riley R."/>
            <person name="Lipzen A."/>
            <person name="Clum A."/>
            <person name="Drula E."/>
            <person name="Henrissat B."/>
            <person name="Kohler A."/>
            <person name="Grigoriev I.V."/>
            <person name="Martin F.M."/>
            <person name="Hacquard S."/>
        </authorList>
    </citation>
    <scope>NUCLEOTIDE SEQUENCE [LARGE SCALE GENOMIC DNA]</scope>
    <source>
        <strain evidence="2 3">MPI-CAGE-CH-0241</strain>
    </source>
</reference>
<sequence>MLWGGQRVPPREHNWSPAYECDGSPAREGNGSPARERNRSPELGTETDSFSTRAPSEFGAQSSTGSIYTMGTFAPMDSRDSTSYRDDTPRTSPQTHNPSPSEIRTGKRPAVDLGASSACHPEKRQRQSSFDVWDPNVDLLTNNKDRFRHVEVDPCNILDAARQRRPPSAPDGVITGNQVYKALKGFRPTRTTTAKRGEKKVSNPYPGESSSLSSAPQTLPAPRSETPAGPASERDNEEEEEDQEEQVEEAQEEGERGNEAVVEPARRPKRPAVSLTWTVEISPFMVSRQWCPEKGTFQKRSLVDLVKEIQFEGDFLALSFELRISGKGFQDKIPLDNEKKFAQLKDWYNKEIYAAQEKYRGTESVRCDVAITPVWTCKMEKLGIGEPDDDDESVFQL</sequence>
<comment type="caution">
    <text evidence="2">The sequence shown here is derived from an EMBL/GenBank/DDBJ whole genome shotgun (WGS) entry which is preliminary data.</text>
</comment>
<organism evidence="2 3">
    <name type="scientific">Thelonectria olida</name>
    <dbReference type="NCBI Taxonomy" id="1576542"/>
    <lineage>
        <taxon>Eukaryota</taxon>
        <taxon>Fungi</taxon>
        <taxon>Dikarya</taxon>
        <taxon>Ascomycota</taxon>
        <taxon>Pezizomycotina</taxon>
        <taxon>Sordariomycetes</taxon>
        <taxon>Hypocreomycetidae</taxon>
        <taxon>Hypocreales</taxon>
        <taxon>Nectriaceae</taxon>
        <taxon>Thelonectria</taxon>
    </lineage>
</organism>
<evidence type="ECO:0000256" key="1">
    <source>
        <dbReference type="SAM" id="MobiDB-lite"/>
    </source>
</evidence>
<evidence type="ECO:0000313" key="3">
    <source>
        <dbReference type="Proteomes" id="UP000777438"/>
    </source>
</evidence>
<dbReference type="AlphaFoldDB" id="A0A9P9AXJ1"/>
<protein>
    <submittedName>
        <fullName evidence="2">Uncharacterized protein</fullName>
    </submittedName>
</protein>
<feature type="region of interest" description="Disordered" evidence="1">
    <location>
        <begin position="1"/>
        <end position="137"/>
    </location>
</feature>
<evidence type="ECO:0000313" key="2">
    <source>
        <dbReference type="EMBL" id="KAH6900273.1"/>
    </source>
</evidence>